<comment type="similarity">
    <text evidence="1">Belongs to the N-acylglucosamine 2-epimerase family.</text>
</comment>
<reference evidence="3 4" key="1">
    <citation type="journal article" date="2013" name="Front. Microbiol.">
        <title>The genome of the endophytic bacterium H. frisingense GSF30(T) identifies diverse strategies in the Herbaspirillum genus to interact with plants.</title>
        <authorList>
            <person name="Straub D."/>
            <person name="Rothballer M."/>
            <person name="Hartmann A."/>
            <person name="Ludewig U."/>
        </authorList>
    </citation>
    <scope>NUCLEOTIDE SEQUENCE [LARGE SCALE GENOMIC DNA]</scope>
    <source>
        <strain evidence="3 4">GSF30</strain>
    </source>
</reference>
<name>A0AAI9N4E0_9BURK</name>
<evidence type="ECO:0000313" key="4">
    <source>
        <dbReference type="Proteomes" id="UP000006772"/>
    </source>
</evidence>
<dbReference type="GO" id="GO:0005975">
    <property type="term" value="P:carbohydrate metabolic process"/>
    <property type="evidence" value="ECO:0007669"/>
    <property type="project" value="InterPro"/>
</dbReference>
<sequence length="413" mass="47637">MNLSLSYKERSMQQPDFESRHFLQSHVADTLAFYDRHAIDPQGGFFHYLKDDGSVYDRSHRHLVSATRLVFTQAMAYTHTQHTPHTRQERYLEQARHALSHLERFRHPHGPLAGLYAWTLRDGQIEDGTVMAYGQAFVLLAYAHAHRVGLCDAQQVAQAFERMESAFFEPAHGAYADEITPSGELIAYRGQNANMHMCEACLAAYAATGLARYLERARLLIDRFVFGLAQQSQGLVWEHYRQDWTPDHDYNRGNRDNIFKPWGFQTGHQTEWAKLLLIAHAIEASPDYVTRAAELQKAAWTHGWDGEHGGLIYGFDPDMRPYDSDKYFWVQAESFASAWRLWRVTGDEAFRRQYHAIWAWSWEHLVDHQYGAWFRILAADGKKLEDTKSPAGKVDYHTMGACWDVLETGGLRP</sequence>
<dbReference type="GO" id="GO:0016853">
    <property type="term" value="F:isomerase activity"/>
    <property type="evidence" value="ECO:0007669"/>
    <property type="project" value="UniProtKB-KW"/>
</dbReference>
<evidence type="ECO:0000256" key="2">
    <source>
        <dbReference type="ARBA" id="ARBA00023235"/>
    </source>
</evidence>
<protein>
    <submittedName>
        <fullName evidence="3">N-acyl-D-glucosamine 2-epimerase</fullName>
    </submittedName>
</protein>
<dbReference type="SUPFAM" id="SSF48208">
    <property type="entry name" value="Six-hairpin glycosidases"/>
    <property type="match status" value="1"/>
</dbReference>
<accession>A0AAI9N4E0</accession>
<evidence type="ECO:0000313" key="3">
    <source>
        <dbReference type="EMBL" id="EOA05167.1"/>
    </source>
</evidence>
<dbReference type="InterPro" id="IPR012341">
    <property type="entry name" value="6hp_glycosidase-like_sf"/>
</dbReference>
<dbReference type="FunFam" id="1.50.10.10:FF:000057">
    <property type="entry name" value="N-acylglucosamine 2-epimerase"/>
    <property type="match status" value="1"/>
</dbReference>
<evidence type="ECO:0000256" key="1">
    <source>
        <dbReference type="ARBA" id="ARBA00008558"/>
    </source>
</evidence>
<dbReference type="PANTHER" id="PTHR15108">
    <property type="entry name" value="N-ACYLGLUCOSAMINE-2-EPIMERASE"/>
    <property type="match status" value="1"/>
</dbReference>
<dbReference type="InterPro" id="IPR010819">
    <property type="entry name" value="AGE/CE"/>
</dbReference>
<keyword evidence="2" id="KW-0413">Isomerase</keyword>
<dbReference type="Gene3D" id="1.50.10.10">
    <property type="match status" value="1"/>
</dbReference>
<dbReference type="EMBL" id="AEEC02000009">
    <property type="protein sequence ID" value="EOA05167.1"/>
    <property type="molecule type" value="Genomic_DNA"/>
</dbReference>
<dbReference type="Proteomes" id="UP000006772">
    <property type="component" value="Unassembled WGS sequence"/>
</dbReference>
<gene>
    <name evidence="3" type="ORF">HFRIS_008496</name>
</gene>
<dbReference type="InterPro" id="IPR008928">
    <property type="entry name" value="6-hairpin_glycosidase_sf"/>
</dbReference>
<organism evidence="3 4">
    <name type="scientific">Herbaspirillum frisingense GSF30</name>
    <dbReference type="NCBI Taxonomy" id="864073"/>
    <lineage>
        <taxon>Bacteria</taxon>
        <taxon>Pseudomonadati</taxon>
        <taxon>Pseudomonadota</taxon>
        <taxon>Betaproteobacteria</taxon>
        <taxon>Burkholderiales</taxon>
        <taxon>Oxalobacteraceae</taxon>
        <taxon>Herbaspirillum</taxon>
    </lineage>
</organism>
<dbReference type="AlphaFoldDB" id="A0AAI9N4E0"/>
<comment type="caution">
    <text evidence="3">The sequence shown here is derived from an EMBL/GenBank/DDBJ whole genome shotgun (WGS) entry which is preliminary data.</text>
</comment>
<dbReference type="Pfam" id="PF07221">
    <property type="entry name" value="GlcNAc_2-epim"/>
    <property type="match status" value="1"/>
</dbReference>
<proteinExistence type="inferred from homology"/>